<accession>A0AAX2EGD2</accession>
<reference evidence="1 3" key="1">
    <citation type="submission" date="2014-07" db="EMBL/GenBank/DDBJ databases">
        <title>Complete genome sequence of a moderately halophilic bacterium Terribacillus aidingensis MP602, isolated from Cryptomeria fortunei in Tianmu mountain in China.</title>
        <authorList>
            <person name="Wang Y."/>
            <person name="Lu P."/>
            <person name="Zhang L."/>
        </authorList>
    </citation>
    <scope>NUCLEOTIDE SEQUENCE [LARGE SCALE GENOMIC DNA]</scope>
    <source>
        <strain evidence="1 3">MP602</strain>
    </source>
</reference>
<evidence type="ECO:0000313" key="2">
    <source>
        <dbReference type="EMBL" id="SEN42700.1"/>
    </source>
</evidence>
<proteinExistence type="predicted"/>
<accession>A0A075LNV2</accession>
<dbReference type="KEGG" id="tap:GZ22_14105"/>
<dbReference type="OrthoDB" id="2867965at2"/>
<evidence type="ECO:0008006" key="5">
    <source>
        <dbReference type="Google" id="ProtNLM"/>
    </source>
</evidence>
<dbReference type="GeneID" id="34223339"/>
<sequence length="117" mass="13711">MYKFKIDDKEKVLHITAEGFFKNNESTEFMETLYETFGSIQATEYDLIVDLIHLNVIKQNLVYRIADAFELYDELGFRNIVIVNPISILAKVQLFNIARSVHFSGTFVDSLEEWRTH</sequence>
<dbReference type="Proteomes" id="UP000199735">
    <property type="component" value="Unassembled WGS sequence"/>
</dbReference>
<protein>
    <recommendedName>
        <fullName evidence="5">STAS domain-containing protein</fullName>
    </recommendedName>
</protein>
<dbReference type="HOGENOM" id="CLU_162633_0_0_9"/>
<gene>
    <name evidence="1" type="ORF">GZ22_14105</name>
    <name evidence="2" type="ORF">SAMN04489762_2222</name>
</gene>
<dbReference type="AlphaFoldDB" id="A0A075LNV2"/>
<dbReference type="Proteomes" id="UP000027980">
    <property type="component" value="Chromosome"/>
</dbReference>
<reference evidence="2 4" key="2">
    <citation type="submission" date="2016-10" db="EMBL/GenBank/DDBJ databases">
        <authorList>
            <person name="Varghese N."/>
            <person name="Submissions S."/>
        </authorList>
    </citation>
    <scope>NUCLEOTIDE SEQUENCE [LARGE SCALE GENOMIC DNA]</scope>
    <source>
        <strain evidence="2 4">DSM 21619</strain>
    </source>
</reference>
<organism evidence="1 3">
    <name type="scientific">Terribacillus saccharophilus</name>
    <dbReference type="NCBI Taxonomy" id="361277"/>
    <lineage>
        <taxon>Bacteria</taxon>
        <taxon>Bacillati</taxon>
        <taxon>Bacillota</taxon>
        <taxon>Bacilli</taxon>
        <taxon>Bacillales</taxon>
        <taxon>Bacillaceae</taxon>
        <taxon>Terribacillus</taxon>
    </lineage>
</organism>
<dbReference type="EMBL" id="FOCD01000002">
    <property type="protein sequence ID" value="SEN42700.1"/>
    <property type="molecule type" value="Genomic_DNA"/>
</dbReference>
<evidence type="ECO:0000313" key="1">
    <source>
        <dbReference type="EMBL" id="AIF67657.1"/>
    </source>
</evidence>
<dbReference type="EMBL" id="CP008876">
    <property type="protein sequence ID" value="AIF67657.1"/>
    <property type="molecule type" value="Genomic_DNA"/>
</dbReference>
<name>A0A075LNV2_9BACI</name>
<evidence type="ECO:0000313" key="4">
    <source>
        <dbReference type="Proteomes" id="UP000199735"/>
    </source>
</evidence>
<dbReference type="RefSeq" id="WP_038563539.1">
    <property type="nucleotide sequence ID" value="NZ_CP008876.1"/>
</dbReference>
<evidence type="ECO:0000313" key="3">
    <source>
        <dbReference type="Proteomes" id="UP000027980"/>
    </source>
</evidence>